<feature type="chain" id="PRO_5045716256" description="Pili assembly chaperone N-terminal domain-containing protein" evidence="1">
    <location>
        <begin position="23"/>
        <end position="228"/>
    </location>
</feature>
<keyword evidence="1" id="KW-0732">Signal</keyword>
<sequence length="228" mass="24391">MKRMTAGLAAGAVLAAATAAQAQGVSVPDYRIELDGEPEIRRVVNNSDTLAYVRLDPVRIENPGTDSRKEISSDRNPREVGLMVSPRAMKLAPGETRTFQATPLGSPDKERVWRIKVRPVVGPRIDGGDNAVVKILQGVNVLAIDRARDPEVDLGSTIEGGVLTVRNDGNASALMTLGEQCAESRCEGLDPFRLHPGTEKEIDLPLDGGSVEYRVSGPNGAETISLIE</sequence>
<organism evidence="2 3">
    <name type="scientific">Rhodovibrio sodomensis</name>
    <dbReference type="NCBI Taxonomy" id="1088"/>
    <lineage>
        <taxon>Bacteria</taxon>
        <taxon>Pseudomonadati</taxon>
        <taxon>Pseudomonadota</taxon>
        <taxon>Alphaproteobacteria</taxon>
        <taxon>Rhodospirillales</taxon>
        <taxon>Rhodovibrionaceae</taxon>
        <taxon>Rhodovibrio</taxon>
    </lineage>
</organism>
<dbReference type="Proteomes" id="UP001296873">
    <property type="component" value="Unassembled WGS sequence"/>
</dbReference>
<proteinExistence type="predicted"/>
<accession>A0ABS1DKP9</accession>
<dbReference type="InterPro" id="IPR013783">
    <property type="entry name" value="Ig-like_fold"/>
</dbReference>
<dbReference type="Gene3D" id="2.60.40.10">
    <property type="entry name" value="Immunoglobulins"/>
    <property type="match status" value="1"/>
</dbReference>
<dbReference type="RefSeq" id="WP_200343581.1">
    <property type="nucleotide sequence ID" value="NZ_NRRL01000144.1"/>
</dbReference>
<feature type="signal peptide" evidence="1">
    <location>
        <begin position="1"/>
        <end position="22"/>
    </location>
</feature>
<protein>
    <recommendedName>
        <fullName evidence="4">Pili assembly chaperone N-terminal domain-containing protein</fullName>
    </recommendedName>
</protein>
<gene>
    <name evidence="2" type="ORF">CKO28_24130</name>
</gene>
<comment type="caution">
    <text evidence="2">The sequence shown here is derived from an EMBL/GenBank/DDBJ whole genome shotgun (WGS) entry which is preliminary data.</text>
</comment>
<evidence type="ECO:0008006" key="4">
    <source>
        <dbReference type="Google" id="ProtNLM"/>
    </source>
</evidence>
<dbReference type="EMBL" id="NRRL01000144">
    <property type="protein sequence ID" value="MBK1671100.1"/>
    <property type="molecule type" value="Genomic_DNA"/>
</dbReference>
<evidence type="ECO:0000313" key="2">
    <source>
        <dbReference type="EMBL" id="MBK1671100.1"/>
    </source>
</evidence>
<reference evidence="2 3" key="1">
    <citation type="journal article" date="2020" name="Microorganisms">
        <title>Osmotic Adaptation and Compatible Solute Biosynthesis of Phototrophic Bacteria as Revealed from Genome Analyses.</title>
        <authorList>
            <person name="Imhoff J.F."/>
            <person name="Rahn T."/>
            <person name="Kunzel S."/>
            <person name="Keller A."/>
            <person name="Neulinger S.C."/>
        </authorList>
    </citation>
    <scope>NUCLEOTIDE SEQUENCE [LARGE SCALE GENOMIC DNA]</scope>
    <source>
        <strain evidence="2 3">DSM 9895</strain>
    </source>
</reference>
<name>A0ABS1DKP9_9PROT</name>
<keyword evidence="3" id="KW-1185">Reference proteome</keyword>
<evidence type="ECO:0000256" key="1">
    <source>
        <dbReference type="SAM" id="SignalP"/>
    </source>
</evidence>
<evidence type="ECO:0000313" key="3">
    <source>
        <dbReference type="Proteomes" id="UP001296873"/>
    </source>
</evidence>